<keyword evidence="4" id="KW-0547">Nucleotide-binding</keyword>
<dbReference type="GO" id="GO:0017111">
    <property type="term" value="F:ribonucleoside triphosphate phosphatase activity"/>
    <property type="evidence" value="ECO:0007669"/>
    <property type="project" value="TreeGrafter"/>
</dbReference>
<gene>
    <name evidence="7" type="ORF">BCR36DRAFT_403671</name>
</gene>
<keyword evidence="8" id="KW-1185">Reference proteome</keyword>
<organism evidence="7 8">
    <name type="scientific">Piromyces finnis</name>
    <dbReference type="NCBI Taxonomy" id="1754191"/>
    <lineage>
        <taxon>Eukaryota</taxon>
        <taxon>Fungi</taxon>
        <taxon>Fungi incertae sedis</taxon>
        <taxon>Chytridiomycota</taxon>
        <taxon>Chytridiomycota incertae sedis</taxon>
        <taxon>Neocallimastigomycetes</taxon>
        <taxon>Neocallimastigales</taxon>
        <taxon>Neocallimastigaceae</taxon>
        <taxon>Piromyces</taxon>
    </lineage>
</organism>
<dbReference type="Proteomes" id="UP000193719">
    <property type="component" value="Unassembled WGS sequence"/>
</dbReference>
<dbReference type="GO" id="GO:0016020">
    <property type="term" value="C:membrane"/>
    <property type="evidence" value="ECO:0007669"/>
    <property type="project" value="TreeGrafter"/>
</dbReference>
<keyword evidence="2" id="KW-0378">Hydrolase</keyword>
<feature type="region of interest" description="Disordered" evidence="5">
    <location>
        <begin position="323"/>
        <end position="353"/>
    </location>
</feature>
<dbReference type="InterPro" id="IPR000407">
    <property type="entry name" value="GDA1_CD39_NTPase"/>
</dbReference>
<evidence type="ECO:0000313" key="8">
    <source>
        <dbReference type="Proteomes" id="UP000193719"/>
    </source>
</evidence>
<keyword evidence="6" id="KW-0812">Transmembrane</keyword>
<keyword evidence="6" id="KW-1133">Transmembrane helix</keyword>
<evidence type="ECO:0000256" key="2">
    <source>
        <dbReference type="ARBA" id="ARBA00022801"/>
    </source>
</evidence>
<dbReference type="EMBL" id="MCFH01000014">
    <property type="protein sequence ID" value="ORX52899.1"/>
    <property type="molecule type" value="Genomic_DNA"/>
</dbReference>
<feature type="active site" description="Proton acceptor" evidence="3">
    <location>
        <position position="174"/>
    </location>
</feature>
<dbReference type="GO" id="GO:0004382">
    <property type="term" value="F:GDP phosphatase activity"/>
    <property type="evidence" value="ECO:0007669"/>
    <property type="project" value="TreeGrafter"/>
</dbReference>
<accession>A0A1Y1VCU2</accession>
<proteinExistence type="inferred from homology"/>
<evidence type="ECO:0000256" key="5">
    <source>
        <dbReference type="SAM" id="MobiDB-lite"/>
    </source>
</evidence>
<evidence type="ECO:0000256" key="6">
    <source>
        <dbReference type="SAM" id="Phobius"/>
    </source>
</evidence>
<dbReference type="Gene3D" id="3.30.420.40">
    <property type="match status" value="1"/>
</dbReference>
<feature type="binding site" evidence="4">
    <location>
        <begin position="208"/>
        <end position="212"/>
    </location>
    <ligand>
        <name>ATP</name>
        <dbReference type="ChEBI" id="CHEBI:30616"/>
    </ligand>
</feature>
<reference evidence="7 8" key="2">
    <citation type="submission" date="2016-08" db="EMBL/GenBank/DDBJ databases">
        <title>Pervasive Adenine N6-methylation of Active Genes in Fungi.</title>
        <authorList>
            <consortium name="DOE Joint Genome Institute"/>
            <person name="Mondo S.J."/>
            <person name="Dannebaum R.O."/>
            <person name="Kuo R.C."/>
            <person name="Labutti K."/>
            <person name="Haridas S."/>
            <person name="Kuo A."/>
            <person name="Salamov A."/>
            <person name="Ahrendt S.R."/>
            <person name="Lipzen A."/>
            <person name="Sullivan W."/>
            <person name="Andreopoulos W.B."/>
            <person name="Clum A."/>
            <person name="Lindquist E."/>
            <person name="Daum C."/>
            <person name="Ramamoorthy G.K."/>
            <person name="Gryganskyi A."/>
            <person name="Culley D."/>
            <person name="Magnuson J.K."/>
            <person name="James T.Y."/>
            <person name="O'Malley M.A."/>
            <person name="Stajich J.E."/>
            <person name="Spatafora J.W."/>
            <person name="Visel A."/>
            <person name="Grigoriev I.V."/>
        </authorList>
    </citation>
    <scope>NUCLEOTIDE SEQUENCE [LARGE SCALE GENOMIC DNA]</scope>
    <source>
        <strain evidence="8">finn</strain>
    </source>
</reference>
<protein>
    <submittedName>
        <fullName evidence="7">Nucleoside phosphatase GDA1/CD39</fullName>
    </submittedName>
</protein>
<dbReference type="STRING" id="1754191.A0A1Y1VCU2"/>
<dbReference type="OrthoDB" id="6372431at2759"/>
<dbReference type="Pfam" id="PF01150">
    <property type="entry name" value="GDA1_CD39"/>
    <property type="match status" value="1"/>
</dbReference>
<sequence>MLSKRQLDNLSPELKPYLKYGIVIDAGSSGSRIQIYSWIDTNFLMEKIQSGEGDKYQDFITSDGLPIIKQGSSNDNFDAQLKIDTEGISAYAGHAKDIGPNHIKILMDYAMSFIPSDKYADTEVYLFATAGMRLLTDIQQKEILDEIYNYTKNNYQFKLKNRETNIRVISGEEEGLFGWISTNYLQHGFSVDEGTNERQTYNFVDMGGASTQIAFELNKKIKIDGKSIDALQNAKKNKSDKNIIKLNINNLYGDSLDFNIFVITFLQYGVNETRRRYLEAFLDKKRKDENYQALLKAYNSNTQEEKREEKNDGDAIPKALIESNKNTAEMDENIEPKEAPQNDDTINSSPIKKPSISVNIASSTDEKDKLIWEDPCLPINGRQDLIKPLDYVNMFGGKEGKFIEENVIIKGTGQYDECVKDVYPLLNSTIPCTSDSCLFNNIYSPYTDFNDGKFVAIGKYWDVTNVYHQAGLYDYDDFQKSSIDFCKTDWSVHLNDYNTGKYPDLRRPYDLALNCFRSAYLENIIHQGYKIPKEDNEAIPLTTIAYINGTEASWALGALINQISGTIGSYDPNATSAVNSKSIAANFISTSHNLSISAVSIIAVAAVILFRQRKNNSNKYKDSLEEVPLTNIHTENIDDQTDSVLDIDQELEGLSVPSQYDTEILEDDDNIDIAIDNAITDHENDKSNRDTEQLLSLN</sequence>
<dbReference type="PANTHER" id="PTHR11782:SF121">
    <property type="entry name" value="NUCLEOSIDE-DIPHOSPHATASE MIG-23"/>
    <property type="match status" value="1"/>
</dbReference>
<keyword evidence="6" id="KW-0472">Membrane</keyword>
<dbReference type="AlphaFoldDB" id="A0A1Y1VCU2"/>
<comment type="caution">
    <text evidence="7">The sequence shown here is derived from an EMBL/GenBank/DDBJ whole genome shotgun (WGS) entry which is preliminary data.</text>
</comment>
<evidence type="ECO:0000256" key="4">
    <source>
        <dbReference type="PIRSR" id="PIRSR600407-2"/>
    </source>
</evidence>
<evidence type="ECO:0000256" key="1">
    <source>
        <dbReference type="ARBA" id="ARBA00009283"/>
    </source>
</evidence>
<name>A0A1Y1VCU2_9FUNG</name>
<dbReference type="GO" id="GO:0045134">
    <property type="term" value="F:UDP phosphatase activity"/>
    <property type="evidence" value="ECO:0007669"/>
    <property type="project" value="TreeGrafter"/>
</dbReference>
<reference evidence="7 8" key="1">
    <citation type="submission" date="2016-08" db="EMBL/GenBank/DDBJ databases">
        <title>Genomes of anaerobic fungi encode conserved fungal cellulosomes for biomass hydrolysis.</title>
        <authorList>
            <consortium name="DOE Joint Genome Institute"/>
            <person name="Haitjema C.H."/>
            <person name="Gilmore S.P."/>
            <person name="Henske J.K."/>
            <person name="Solomon K.V."/>
            <person name="De Groot R."/>
            <person name="Kuo A."/>
            <person name="Mondo S.J."/>
            <person name="Salamov A.A."/>
            <person name="Labutti K."/>
            <person name="Zhao Z."/>
            <person name="Chiniquy J."/>
            <person name="Barry K."/>
            <person name="Brewer H.M."/>
            <person name="Purvine S.O."/>
            <person name="Wright A.T."/>
            <person name="Boxma B."/>
            <person name="Van Alen T."/>
            <person name="Hackstein J.H."/>
            <person name="Baker S.E."/>
            <person name="Grigoriev I.V."/>
            <person name="O'Malley M.A."/>
        </authorList>
    </citation>
    <scope>NUCLEOTIDE SEQUENCE [LARGE SCALE GENOMIC DNA]</scope>
    <source>
        <strain evidence="8">finn</strain>
    </source>
</reference>
<feature type="compositionally biased region" description="Basic and acidic residues" evidence="5">
    <location>
        <begin position="303"/>
        <end position="315"/>
    </location>
</feature>
<dbReference type="PANTHER" id="PTHR11782">
    <property type="entry name" value="ADENOSINE/GUANOSINE DIPHOSPHATASE"/>
    <property type="match status" value="1"/>
</dbReference>
<dbReference type="GO" id="GO:0046036">
    <property type="term" value="P:CTP metabolic process"/>
    <property type="evidence" value="ECO:0007669"/>
    <property type="project" value="TreeGrafter"/>
</dbReference>
<dbReference type="GO" id="GO:0005524">
    <property type="term" value="F:ATP binding"/>
    <property type="evidence" value="ECO:0007669"/>
    <property type="project" value="UniProtKB-KW"/>
</dbReference>
<feature type="transmembrane region" description="Helical" evidence="6">
    <location>
        <begin position="594"/>
        <end position="611"/>
    </location>
</feature>
<feature type="region of interest" description="Disordered" evidence="5">
    <location>
        <begin position="298"/>
        <end position="317"/>
    </location>
</feature>
<evidence type="ECO:0000256" key="3">
    <source>
        <dbReference type="PIRSR" id="PIRSR600407-1"/>
    </source>
</evidence>
<dbReference type="GO" id="GO:0006256">
    <property type="term" value="P:UDP catabolic process"/>
    <property type="evidence" value="ECO:0007669"/>
    <property type="project" value="TreeGrafter"/>
</dbReference>
<dbReference type="GO" id="GO:0005794">
    <property type="term" value="C:Golgi apparatus"/>
    <property type="evidence" value="ECO:0007669"/>
    <property type="project" value="TreeGrafter"/>
</dbReference>
<comment type="similarity">
    <text evidence="1">Belongs to the GDA1/CD39 NTPase family.</text>
</comment>
<keyword evidence="4" id="KW-0067">ATP-binding</keyword>
<evidence type="ECO:0000313" key="7">
    <source>
        <dbReference type="EMBL" id="ORX52899.1"/>
    </source>
</evidence>
<dbReference type="Gene3D" id="3.30.420.150">
    <property type="entry name" value="Exopolyphosphatase. Domain 2"/>
    <property type="match status" value="1"/>
</dbReference>